<dbReference type="AlphaFoldDB" id="A0A9W8ADB8"/>
<dbReference type="InterPro" id="IPR011989">
    <property type="entry name" value="ARM-like"/>
</dbReference>
<dbReference type="Pfam" id="PF25574">
    <property type="entry name" value="TPR_IMB1"/>
    <property type="match status" value="1"/>
</dbReference>
<keyword evidence="5" id="KW-0677">Repeat</keyword>
<dbReference type="Pfam" id="PF13513">
    <property type="entry name" value="HEAT_EZ"/>
    <property type="match status" value="1"/>
</dbReference>
<accession>A0A9W8ADB8</accession>
<dbReference type="Proteomes" id="UP001150569">
    <property type="component" value="Unassembled WGS sequence"/>
</dbReference>
<evidence type="ECO:0000313" key="10">
    <source>
        <dbReference type="EMBL" id="KAJ1926905.1"/>
    </source>
</evidence>
<dbReference type="Gene3D" id="1.25.10.10">
    <property type="entry name" value="Leucine-rich Repeat Variant"/>
    <property type="match status" value="1"/>
</dbReference>
<dbReference type="EMBL" id="JANBPT010000144">
    <property type="protein sequence ID" value="KAJ1926905.1"/>
    <property type="molecule type" value="Genomic_DNA"/>
</dbReference>
<dbReference type="InterPro" id="IPR057672">
    <property type="entry name" value="TPR_IPO4/5"/>
</dbReference>
<sequence>MMASNEYAEAAQALQPLLSNLASNDNQVRTQAEESLNAQWVVGQPNTLLAALVQIMQTNGDAHSRSFAAILFRRIAFRLSPSNPEGAGLLLYQNLRPDVRGFCQQGLLAALGQETVVPVVHKLSDTVAEVARFLDNMGETWPELLQGLATFLRAENPAQRAAVFRIFAAVPAVPGAQPLEAMKPAFAAGLQDGEPGVRLAALQACVAYLGEVEGSVRQQCQEWVPAMLATLEPLLASGEESQLVDSFTALVELAENHPKPFRPILANVLTFCTQVAANTDLEDSTRQTALELPLTLAEAHPAMARKTPNFSEGFVPVALAMMAELDESEEDRAWYTVTDLDHDDDDADANHCLGEQALDRLARALGGKYVLPIAFQLIPNYLGAPQWPRRHAGLMAVSAIGEGCAKPMERELGGILQLIVPYFKDPHPRVRYAACNCVGQLCTDFPATLPTKYHELVLSHLLPALGDAENPRVQAHAAAALVNFCEEASQAVLEPYLDTLLQSLLTLLNSPHRFVQEQAVTTIASVADTAEQKFVKYYSTIMPMLLNVIRTATQPEYRPLRGKTIECATLIALAVGRDTLGPHAAELAQLLSEAQQNVVEADDPQVPYLIAAWARLCKVMGNDFAPFLPVVMPPLLRSAAIKPDFAVLDLDEDASGRYATEDGWEFVTYNGKQIGMRTTALEEKCTAVEMLICYARQLGAGFQPYVTPVLEIVLPLLKFHFHEGVKTAAAHTLPQLLGSLFQHLSLLAPQSPQRQAAEQYLVEVWGMASTKLLNAAADEADPFFAAELFTSFADCLGVLHRDGGHVPCPPALQLSAENLDKVVNAVLTHTQAYGTRAQERQAERQGQDAGDEDEDDEVSEEEAGDESLMAEIAKALHQVFATHGAAFLPHFDRLVPVVVAFLQDTFSSAARQWALCVFDDLVEFTGPASWVYHQHFLSAMLQGLTDEALDVAQASVYGIGVAAQYGGPQYAEACAHAAPILAGLLGSPQARLAEREYVTDNAVASLGKILRYNASGVDASALLSAWYAGLPIVHDEEECPAVYEYLLELLDQRHPVVMGGTNLDTPTPDAASRLLRILAEFLASDMSVSEALGQRLGQTFQACLGACPEPAKLQIRNSLSPHQVKALATKGWPQ</sequence>
<dbReference type="SUPFAM" id="SSF48371">
    <property type="entry name" value="ARM repeat"/>
    <property type="match status" value="2"/>
</dbReference>
<evidence type="ECO:0000256" key="5">
    <source>
        <dbReference type="ARBA" id="ARBA00022737"/>
    </source>
</evidence>
<dbReference type="InterPro" id="IPR041389">
    <property type="entry name" value="Importin_rep_6"/>
</dbReference>
<keyword evidence="3" id="KW-0813">Transport</keyword>
<evidence type="ECO:0000256" key="4">
    <source>
        <dbReference type="ARBA" id="ARBA00022490"/>
    </source>
</evidence>
<evidence type="ECO:0000256" key="6">
    <source>
        <dbReference type="ARBA" id="ARBA00022927"/>
    </source>
</evidence>
<keyword evidence="7" id="KW-0539">Nucleus</keyword>
<dbReference type="GO" id="GO:0005737">
    <property type="term" value="C:cytoplasm"/>
    <property type="evidence" value="ECO:0007669"/>
    <property type="project" value="UniProtKB-SubCell"/>
</dbReference>
<evidence type="ECO:0000256" key="2">
    <source>
        <dbReference type="ARBA" id="ARBA00004496"/>
    </source>
</evidence>
<evidence type="ECO:0000256" key="8">
    <source>
        <dbReference type="SAM" id="MobiDB-lite"/>
    </source>
</evidence>
<dbReference type="GO" id="GO:0006606">
    <property type="term" value="P:protein import into nucleus"/>
    <property type="evidence" value="ECO:0007669"/>
    <property type="project" value="InterPro"/>
</dbReference>
<dbReference type="Pfam" id="PF18829">
    <property type="entry name" value="Importin_rep_6"/>
    <property type="match status" value="1"/>
</dbReference>
<dbReference type="InterPro" id="IPR058584">
    <property type="entry name" value="IMB1_TNPO1-like_TPR"/>
</dbReference>
<organism evidence="10 11">
    <name type="scientific">Tieghemiomyces parasiticus</name>
    <dbReference type="NCBI Taxonomy" id="78921"/>
    <lineage>
        <taxon>Eukaryota</taxon>
        <taxon>Fungi</taxon>
        <taxon>Fungi incertae sedis</taxon>
        <taxon>Zoopagomycota</taxon>
        <taxon>Kickxellomycotina</taxon>
        <taxon>Dimargaritomycetes</taxon>
        <taxon>Dimargaritales</taxon>
        <taxon>Dimargaritaceae</taxon>
        <taxon>Tieghemiomyces</taxon>
    </lineage>
</organism>
<dbReference type="PANTHER" id="PTHR10527">
    <property type="entry name" value="IMPORTIN BETA"/>
    <property type="match status" value="1"/>
</dbReference>
<evidence type="ECO:0000256" key="7">
    <source>
        <dbReference type="ARBA" id="ARBA00023242"/>
    </source>
</evidence>
<dbReference type="InterPro" id="IPR016024">
    <property type="entry name" value="ARM-type_fold"/>
</dbReference>
<keyword evidence="6" id="KW-0653">Protein transport</keyword>
<feature type="domain" description="TOG" evidence="9">
    <location>
        <begin position="376"/>
        <end position="607"/>
    </location>
</feature>
<feature type="compositionally biased region" description="Acidic residues" evidence="8">
    <location>
        <begin position="849"/>
        <end position="864"/>
    </location>
</feature>
<protein>
    <submittedName>
        <fullName evidence="10">Importin subunit beta-3</fullName>
    </submittedName>
</protein>
<dbReference type="InterPro" id="IPR040122">
    <property type="entry name" value="Importin_beta"/>
</dbReference>
<dbReference type="OrthoDB" id="543373at2759"/>
<feature type="region of interest" description="Disordered" evidence="8">
    <location>
        <begin position="834"/>
        <end position="864"/>
    </location>
</feature>
<keyword evidence="4" id="KW-0963">Cytoplasm</keyword>
<evidence type="ECO:0000259" key="9">
    <source>
        <dbReference type="SMART" id="SM01349"/>
    </source>
</evidence>
<evidence type="ECO:0000313" key="11">
    <source>
        <dbReference type="Proteomes" id="UP001150569"/>
    </source>
</evidence>
<gene>
    <name evidence="10" type="primary">PSE1_2</name>
    <name evidence="10" type="ORF">IWQ60_003382</name>
</gene>
<dbReference type="GO" id="GO:0005634">
    <property type="term" value="C:nucleus"/>
    <property type="evidence" value="ECO:0007669"/>
    <property type="project" value="UniProtKB-SubCell"/>
</dbReference>
<evidence type="ECO:0000256" key="3">
    <source>
        <dbReference type="ARBA" id="ARBA00022448"/>
    </source>
</evidence>
<comment type="caution">
    <text evidence="10">The sequence shown here is derived from an EMBL/GenBank/DDBJ whole genome shotgun (WGS) entry which is preliminary data.</text>
</comment>
<keyword evidence="11" id="KW-1185">Reference proteome</keyword>
<proteinExistence type="predicted"/>
<feature type="compositionally biased region" description="Basic and acidic residues" evidence="8">
    <location>
        <begin position="837"/>
        <end position="846"/>
    </location>
</feature>
<reference evidence="10" key="1">
    <citation type="submission" date="2022-07" db="EMBL/GenBank/DDBJ databases">
        <title>Phylogenomic reconstructions and comparative analyses of Kickxellomycotina fungi.</title>
        <authorList>
            <person name="Reynolds N.K."/>
            <person name="Stajich J.E."/>
            <person name="Barry K."/>
            <person name="Grigoriev I.V."/>
            <person name="Crous P."/>
            <person name="Smith M.E."/>
        </authorList>
    </citation>
    <scope>NUCLEOTIDE SEQUENCE</scope>
    <source>
        <strain evidence="10">RSA 861</strain>
    </source>
</reference>
<dbReference type="Pfam" id="PF18808">
    <property type="entry name" value="Importin_rep_4"/>
    <property type="match status" value="1"/>
</dbReference>
<dbReference type="InterPro" id="IPR034085">
    <property type="entry name" value="TOG"/>
</dbReference>
<dbReference type="InterPro" id="IPR041653">
    <property type="entry name" value="Importin_rep_4"/>
</dbReference>
<name>A0A9W8ADB8_9FUNG</name>
<dbReference type="Pfam" id="PF25780">
    <property type="entry name" value="TPR_IPO5"/>
    <property type="match status" value="1"/>
</dbReference>
<dbReference type="SMART" id="SM01349">
    <property type="entry name" value="TOG"/>
    <property type="match status" value="1"/>
</dbReference>
<evidence type="ECO:0000256" key="1">
    <source>
        <dbReference type="ARBA" id="ARBA00004123"/>
    </source>
</evidence>
<comment type="subcellular location">
    <subcellularLocation>
        <location evidence="2">Cytoplasm</location>
    </subcellularLocation>
    <subcellularLocation>
        <location evidence="1">Nucleus</location>
    </subcellularLocation>
</comment>